<protein>
    <recommendedName>
        <fullName evidence="4">Nudix hydrolase domain-containing protein</fullName>
    </recommendedName>
</protein>
<dbReference type="AlphaFoldDB" id="A0A8K0L6B9"/>
<comment type="caution">
    <text evidence="5">The sequence shown here is derived from an EMBL/GenBank/DDBJ whole genome shotgun (WGS) entry which is preliminary data.</text>
</comment>
<evidence type="ECO:0000313" key="5">
    <source>
        <dbReference type="EMBL" id="KAG8630529.1"/>
    </source>
</evidence>
<keyword evidence="1 2" id="KW-0378">Hydrolase</keyword>
<dbReference type="Proteomes" id="UP000809789">
    <property type="component" value="Unassembled WGS sequence"/>
</dbReference>
<dbReference type="OrthoDB" id="276276at2759"/>
<dbReference type="PROSITE" id="PS51462">
    <property type="entry name" value="NUDIX"/>
    <property type="match status" value="1"/>
</dbReference>
<reference evidence="5" key="1">
    <citation type="submission" date="2021-07" db="EMBL/GenBank/DDBJ databases">
        <title>Elsinoe batatas strain:CRI-CJ2 Genome sequencing and assembly.</title>
        <authorList>
            <person name="Huang L."/>
        </authorList>
    </citation>
    <scope>NUCLEOTIDE SEQUENCE</scope>
    <source>
        <strain evidence="5">CRI-CJ2</strain>
    </source>
</reference>
<dbReference type="Gene3D" id="3.90.79.10">
    <property type="entry name" value="Nucleoside Triphosphate Pyrophosphohydrolase"/>
    <property type="match status" value="1"/>
</dbReference>
<evidence type="ECO:0000313" key="6">
    <source>
        <dbReference type="Proteomes" id="UP000809789"/>
    </source>
</evidence>
<evidence type="ECO:0000256" key="3">
    <source>
        <dbReference type="SAM" id="MobiDB-lite"/>
    </source>
</evidence>
<name>A0A8K0L6B9_9PEZI</name>
<comment type="similarity">
    <text evidence="2">Belongs to the Nudix hydrolase family.</text>
</comment>
<dbReference type="InterPro" id="IPR000086">
    <property type="entry name" value="NUDIX_hydrolase_dom"/>
</dbReference>
<dbReference type="InterPro" id="IPR015797">
    <property type="entry name" value="NUDIX_hydrolase-like_dom_sf"/>
</dbReference>
<dbReference type="PRINTS" id="PR00502">
    <property type="entry name" value="NUDIXFAMILY"/>
</dbReference>
<dbReference type="InterPro" id="IPR020476">
    <property type="entry name" value="Nudix_hydrolase"/>
</dbReference>
<dbReference type="SUPFAM" id="SSF55811">
    <property type="entry name" value="Nudix"/>
    <property type="match status" value="1"/>
</dbReference>
<keyword evidence="6" id="KW-1185">Reference proteome</keyword>
<feature type="region of interest" description="Disordered" evidence="3">
    <location>
        <begin position="142"/>
        <end position="163"/>
    </location>
</feature>
<dbReference type="PANTHER" id="PTHR43736">
    <property type="entry name" value="ADP-RIBOSE PYROPHOSPHATASE"/>
    <property type="match status" value="1"/>
</dbReference>
<dbReference type="GO" id="GO:0016787">
    <property type="term" value="F:hydrolase activity"/>
    <property type="evidence" value="ECO:0007669"/>
    <property type="project" value="UniProtKB-KW"/>
</dbReference>
<gene>
    <name evidence="5" type="ORF">KVT40_002148</name>
</gene>
<feature type="domain" description="Nudix hydrolase" evidence="4">
    <location>
        <begin position="31"/>
        <end position="200"/>
    </location>
</feature>
<dbReference type="InterPro" id="IPR020084">
    <property type="entry name" value="NUDIX_hydrolase_CS"/>
</dbReference>
<dbReference type="Pfam" id="PF00293">
    <property type="entry name" value="NUDIX"/>
    <property type="match status" value="1"/>
</dbReference>
<dbReference type="EMBL" id="JAESVG020000002">
    <property type="protein sequence ID" value="KAG8630529.1"/>
    <property type="molecule type" value="Genomic_DNA"/>
</dbReference>
<dbReference type="PROSITE" id="PS00893">
    <property type="entry name" value="NUDIX_BOX"/>
    <property type="match status" value="1"/>
</dbReference>
<evidence type="ECO:0000256" key="1">
    <source>
        <dbReference type="ARBA" id="ARBA00022801"/>
    </source>
</evidence>
<evidence type="ECO:0000259" key="4">
    <source>
        <dbReference type="PROSITE" id="PS51462"/>
    </source>
</evidence>
<organism evidence="5 6">
    <name type="scientific">Elsinoe batatas</name>
    <dbReference type="NCBI Taxonomy" id="2601811"/>
    <lineage>
        <taxon>Eukaryota</taxon>
        <taxon>Fungi</taxon>
        <taxon>Dikarya</taxon>
        <taxon>Ascomycota</taxon>
        <taxon>Pezizomycotina</taxon>
        <taxon>Dothideomycetes</taxon>
        <taxon>Dothideomycetidae</taxon>
        <taxon>Myriangiales</taxon>
        <taxon>Elsinoaceae</taxon>
        <taxon>Elsinoe</taxon>
    </lineage>
</organism>
<accession>A0A8K0L6B9</accession>
<dbReference type="PANTHER" id="PTHR43736:SF1">
    <property type="entry name" value="DIHYDRONEOPTERIN TRIPHOSPHATE DIPHOSPHATASE"/>
    <property type="match status" value="1"/>
</dbReference>
<sequence>MFRLKEMPRVRALDYIHSPPVAFKSAQPAQTDMLAIRAAIFRIIDGKSHLLLLQRSETDSLPGCWELPGGGVEDDDESIKSALYREIKEETGMTAAWIVQEIGEGERWEKTKDGKKYHFMCVTFIVEAEEVELLERGLTKEVKDEGTRSDPTNGGGTSSDGLVKLSDAEHQDFVWITEEELRNGKTDRVGELKFTRNMGKVMLEAFELQQVIVMAKSSE</sequence>
<proteinExistence type="inferred from homology"/>
<evidence type="ECO:0000256" key="2">
    <source>
        <dbReference type="RuleBase" id="RU003476"/>
    </source>
</evidence>